<accession>A0A091D105</accession>
<protein>
    <submittedName>
        <fullName evidence="3">Uncharacterized protein</fullName>
    </submittedName>
</protein>
<evidence type="ECO:0000256" key="2">
    <source>
        <dbReference type="SAM" id="SignalP"/>
    </source>
</evidence>
<feature type="signal peptide" evidence="2">
    <location>
        <begin position="1"/>
        <end position="19"/>
    </location>
</feature>
<reference evidence="3 4" key="1">
    <citation type="submission" date="2013-11" db="EMBL/GenBank/DDBJ databases">
        <title>The Damaraland mole rat (Fukomys damarensis) genome and evolution of African mole rats.</title>
        <authorList>
            <person name="Gladyshev V.N."/>
            <person name="Fang X."/>
        </authorList>
    </citation>
    <scope>NUCLEOTIDE SEQUENCE [LARGE SCALE GENOMIC DNA]</scope>
    <source>
        <tissue evidence="3">Liver</tissue>
    </source>
</reference>
<evidence type="ECO:0000313" key="4">
    <source>
        <dbReference type="Proteomes" id="UP000028990"/>
    </source>
</evidence>
<gene>
    <name evidence="3" type="ORF">H920_12900</name>
</gene>
<organism evidence="3 4">
    <name type="scientific">Fukomys damarensis</name>
    <name type="common">Damaraland mole rat</name>
    <name type="synonym">Cryptomys damarensis</name>
    <dbReference type="NCBI Taxonomy" id="885580"/>
    <lineage>
        <taxon>Eukaryota</taxon>
        <taxon>Metazoa</taxon>
        <taxon>Chordata</taxon>
        <taxon>Craniata</taxon>
        <taxon>Vertebrata</taxon>
        <taxon>Euteleostomi</taxon>
        <taxon>Mammalia</taxon>
        <taxon>Eutheria</taxon>
        <taxon>Euarchontoglires</taxon>
        <taxon>Glires</taxon>
        <taxon>Rodentia</taxon>
        <taxon>Hystricomorpha</taxon>
        <taxon>Bathyergidae</taxon>
        <taxon>Fukomys</taxon>
    </lineage>
</organism>
<dbReference type="Proteomes" id="UP000028990">
    <property type="component" value="Unassembled WGS sequence"/>
</dbReference>
<keyword evidence="4" id="KW-1185">Reference proteome</keyword>
<proteinExistence type="predicted"/>
<evidence type="ECO:0000256" key="1">
    <source>
        <dbReference type="SAM" id="MobiDB-lite"/>
    </source>
</evidence>
<feature type="chain" id="PRO_5001871568" evidence="2">
    <location>
        <begin position="20"/>
        <end position="89"/>
    </location>
</feature>
<sequence length="89" mass="10263">MLMALARLVLEASPVLCQARRESWNLHYEQNRGSLYSPGPQVWRRRKGLKEEPLRPAPPSSSWQEVHTVLRWSPRTSGPSSVQQDSRKL</sequence>
<dbReference type="EMBL" id="KN123337">
    <property type="protein sequence ID" value="KFO25764.1"/>
    <property type="molecule type" value="Genomic_DNA"/>
</dbReference>
<dbReference type="AlphaFoldDB" id="A0A091D105"/>
<keyword evidence="2" id="KW-0732">Signal</keyword>
<evidence type="ECO:0000313" key="3">
    <source>
        <dbReference type="EMBL" id="KFO25764.1"/>
    </source>
</evidence>
<feature type="region of interest" description="Disordered" evidence="1">
    <location>
        <begin position="48"/>
        <end position="89"/>
    </location>
</feature>
<name>A0A091D105_FUKDA</name>
<feature type="compositionally biased region" description="Polar residues" evidence="1">
    <location>
        <begin position="74"/>
        <end position="89"/>
    </location>
</feature>